<dbReference type="Ensembl" id="ENSTGET00000022863.1">
    <property type="protein sequence ID" value="ENSTGEP00000019215.1"/>
    <property type="gene ID" value="ENSTGEG00000015454.1"/>
</dbReference>
<dbReference type="Proteomes" id="UP000694411">
    <property type="component" value="Chromosome 16"/>
</dbReference>
<evidence type="ECO:0000313" key="1">
    <source>
        <dbReference type="Ensembl" id="ENSTGEP00000019215.1"/>
    </source>
</evidence>
<keyword evidence="2" id="KW-1185">Reference proteome</keyword>
<evidence type="ECO:0000313" key="2">
    <source>
        <dbReference type="Proteomes" id="UP000694411"/>
    </source>
</evidence>
<proteinExistence type="predicted"/>
<dbReference type="AlphaFoldDB" id="A0A8D2FCT4"/>
<reference evidence="1" key="2">
    <citation type="submission" date="2025-08" db="UniProtKB">
        <authorList>
            <consortium name="Ensembl"/>
        </authorList>
    </citation>
    <scope>IDENTIFICATION</scope>
</reference>
<accession>A0A8D2FCT4</accession>
<reference evidence="1" key="1">
    <citation type="submission" date="2018-05" db="EMBL/GenBank/DDBJ databases">
        <title>Whole genome of Theropithecus gelada.</title>
        <authorList>
            <person name="Chiou K.L."/>
            <person name="Snyder-Mackler N."/>
        </authorList>
    </citation>
    <scope>NUCLEOTIDE SEQUENCE [LARGE SCALE GENOMIC DNA]</scope>
</reference>
<protein>
    <submittedName>
        <fullName evidence="1">Uncharacterized protein</fullName>
    </submittedName>
</protein>
<organism evidence="1 2">
    <name type="scientific">Theropithecus gelada</name>
    <name type="common">Gelada baboon</name>
    <dbReference type="NCBI Taxonomy" id="9565"/>
    <lineage>
        <taxon>Eukaryota</taxon>
        <taxon>Metazoa</taxon>
        <taxon>Chordata</taxon>
        <taxon>Craniata</taxon>
        <taxon>Vertebrata</taxon>
        <taxon>Euteleostomi</taxon>
        <taxon>Mammalia</taxon>
        <taxon>Eutheria</taxon>
        <taxon>Euarchontoglires</taxon>
        <taxon>Primates</taxon>
        <taxon>Haplorrhini</taxon>
        <taxon>Catarrhini</taxon>
        <taxon>Cercopithecidae</taxon>
        <taxon>Cercopithecinae</taxon>
        <taxon>Theropithecus</taxon>
    </lineage>
</organism>
<sequence>MFIRIYSSHCSTIPIQNNSQGIEAFCVFLVRDGSDGLIPLPGSPFLAGLKLLTSGDPLASASQSALQAFTRSAITGVSHHALPIVRF</sequence>
<name>A0A8D2FCT4_THEGE</name>
<dbReference type="PRINTS" id="PR02045">
    <property type="entry name" value="F138DOMAIN"/>
</dbReference>
<reference evidence="1" key="3">
    <citation type="submission" date="2025-09" db="UniProtKB">
        <authorList>
            <consortium name="Ensembl"/>
        </authorList>
    </citation>
    <scope>IDENTIFICATION</scope>
</reference>